<reference evidence="1" key="1">
    <citation type="submission" date="2023-03" db="EMBL/GenBank/DDBJ databases">
        <title>Massive genome expansion in bonnet fungi (Mycena s.s.) driven by repeated elements and novel gene families across ecological guilds.</title>
        <authorList>
            <consortium name="Lawrence Berkeley National Laboratory"/>
            <person name="Harder C.B."/>
            <person name="Miyauchi S."/>
            <person name="Viragh M."/>
            <person name="Kuo A."/>
            <person name="Thoen E."/>
            <person name="Andreopoulos B."/>
            <person name="Lu D."/>
            <person name="Skrede I."/>
            <person name="Drula E."/>
            <person name="Henrissat B."/>
            <person name="Morin E."/>
            <person name="Kohler A."/>
            <person name="Barry K."/>
            <person name="LaButti K."/>
            <person name="Morin E."/>
            <person name="Salamov A."/>
            <person name="Lipzen A."/>
            <person name="Mereny Z."/>
            <person name="Hegedus B."/>
            <person name="Baldrian P."/>
            <person name="Stursova M."/>
            <person name="Weitz H."/>
            <person name="Taylor A."/>
            <person name="Grigoriev I.V."/>
            <person name="Nagy L.G."/>
            <person name="Martin F."/>
            <person name="Kauserud H."/>
        </authorList>
    </citation>
    <scope>NUCLEOTIDE SEQUENCE</scope>
    <source>
        <strain evidence="1">CBHHK067</strain>
    </source>
</reference>
<comment type="caution">
    <text evidence="1">The sequence shown here is derived from an EMBL/GenBank/DDBJ whole genome shotgun (WGS) entry which is preliminary data.</text>
</comment>
<name>A0AAD7G6Y0_MYCRO</name>
<evidence type="ECO:0000313" key="2">
    <source>
        <dbReference type="Proteomes" id="UP001221757"/>
    </source>
</evidence>
<accession>A0AAD7G6Y0</accession>
<evidence type="ECO:0000313" key="1">
    <source>
        <dbReference type="EMBL" id="KAJ7662868.1"/>
    </source>
</evidence>
<keyword evidence="2" id="KW-1185">Reference proteome</keyword>
<gene>
    <name evidence="1" type="ORF">B0H17DRAFT_1144244</name>
</gene>
<proteinExistence type="predicted"/>
<organism evidence="1 2">
    <name type="scientific">Mycena rosella</name>
    <name type="common">Pink bonnet</name>
    <name type="synonym">Agaricus rosellus</name>
    <dbReference type="NCBI Taxonomy" id="1033263"/>
    <lineage>
        <taxon>Eukaryota</taxon>
        <taxon>Fungi</taxon>
        <taxon>Dikarya</taxon>
        <taxon>Basidiomycota</taxon>
        <taxon>Agaricomycotina</taxon>
        <taxon>Agaricomycetes</taxon>
        <taxon>Agaricomycetidae</taxon>
        <taxon>Agaricales</taxon>
        <taxon>Marasmiineae</taxon>
        <taxon>Mycenaceae</taxon>
        <taxon>Mycena</taxon>
    </lineage>
</organism>
<dbReference type="EMBL" id="JARKIE010000238">
    <property type="protein sequence ID" value="KAJ7662868.1"/>
    <property type="molecule type" value="Genomic_DNA"/>
</dbReference>
<dbReference type="Proteomes" id="UP001221757">
    <property type="component" value="Unassembled WGS sequence"/>
</dbReference>
<dbReference type="AlphaFoldDB" id="A0AAD7G6Y0"/>
<protein>
    <submittedName>
        <fullName evidence="1">Uncharacterized protein</fullName>
    </submittedName>
</protein>
<sequence length="222" mass="23901">MSAEVELITGHINFYAGVGVIVDRTIAQPEFGRDPTKTGPFTVPGIFIIGPYITLDTGLGYEAGDHGKAVRNNIRWSDTTAKLDMVHPQNSFIGHWVQTKPVPLVNFNLMGTLKLDLFVSAALKFVVTIFNGKLEVTAGIEIKASLPVGIFVEFTVGNSGIQTVGCPGVTASLEAKLGILLQALERNERIRDPPRLLLEPIGPNQTYRTITAHAPVGGLQVS</sequence>